<keyword evidence="10" id="KW-1185">Reference proteome</keyword>
<organism evidence="9 10">
    <name type="scientific">Propionigenium maris DSM 9537</name>
    <dbReference type="NCBI Taxonomy" id="1123000"/>
    <lineage>
        <taxon>Bacteria</taxon>
        <taxon>Fusobacteriati</taxon>
        <taxon>Fusobacteriota</taxon>
        <taxon>Fusobacteriia</taxon>
        <taxon>Fusobacteriales</taxon>
        <taxon>Fusobacteriaceae</taxon>
        <taxon>Propionigenium</taxon>
    </lineage>
</organism>
<keyword evidence="4" id="KW-1003">Cell membrane</keyword>
<protein>
    <submittedName>
        <fullName evidence="9">Transporter</fullName>
    </submittedName>
</protein>
<feature type="transmembrane region" description="Helical" evidence="8">
    <location>
        <begin position="66"/>
        <end position="85"/>
    </location>
</feature>
<feature type="transmembrane region" description="Helical" evidence="8">
    <location>
        <begin position="228"/>
        <end position="249"/>
    </location>
</feature>
<feature type="transmembrane region" description="Helical" evidence="8">
    <location>
        <begin position="168"/>
        <end position="188"/>
    </location>
</feature>
<reference evidence="9" key="1">
    <citation type="submission" date="2022-12" db="EMBL/GenBank/DDBJ databases">
        <title>Reference genome sequencing for broad-spectrum identification of bacterial and archaeal isolates by mass spectrometry.</title>
        <authorList>
            <person name="Sekiguchi Y."/>
            <person name="Tourlousse D.M."/>
        </authorList>
    </citation>
    <scope>NUCLEOTIDE SEQUENCE</scope>
    <source>
        <strain evidence="9">10succ1</strain>
    </source>
</reference>
<evidence type="ECO:0000256" key="4">
    <source>
        <dbReference type="ARBA" id="ARBA00022475"/>
    </source>
</evidence>
<feature type="transmembrane region" description="Helical" evidence="8">
    <location>
        <begin position="289"/>
        <end position="308"/>
    </location>
</feature>
<keyword evidence="6 8" id="KW-1133">Transmembrane helix</keyword>
<evidence type="ECO:0000256" key="8">
    <source>
        <dbReference type="SAM" id="Phobius"/>
    </source>
</evidence>
<dbReference type="Proteomes" id="UP001144471">
    <property type="component" value="Unassembled WGS sequence"/>
</dbReference>
<evidence type="ECO:0000313" key="9">
    <source>
        <dbReference type="EMBL" id="GLI54926.1"/>
    </source>
</evidence>
<dbReference type="RefSeq" id="WP_281833094.1">
    <property type="nucleotide sequence ID" value="NZ_BSDY01000002.1"/>
</dbReference>
<dbReference type="InterPro" id="IPR004776">
    <property type="entry name" value="Mem_transp_PIN-like"/>
</dbReference>
<comment type="caution">
    <text evidence="9">The sequence shown here is derived from an EMBL/GenBank/DDBJ whole genome shotgun (WGS) entry which is preliminary data.</text>
</comment>
<evidence type="ECO:0000256" key="3">
    <source>
        <dbReference type="ARBA" id="ARBA00022448"/>
    </source>
</evidence>
<feature type="transmembrane region" description="Helical" evidence="8">
    <location>
        <begin position="35"/>
        <end position="54"/>
    </location>
</feature>
<dbReference type="InterPro" id="IPR038770">
    <property type="entry name" value="Na+/solute_symporter_sf"/>
</dbReference>
<dbReference type="Pfam" id="PF03547">
    <property type="entry name" value="Mem_trans"/>
    <property type="match status" value="1"/>
</dbReference>
<feature type="transmembrane region" description="Helical" evidence="8">
    <location>
        <begin position="125"/>
        <end position="147"/>
    </location>
</feature>
<evidence type="ECO:0000256" key="6">
    <source>
        <dbReference type="ARBA" id="ARBA00022989"/>
    </source>
</evidence>
<evidence type="ECO:0000256" key="5">
    <source>
        <dbReference type="ARBA" id="ARBA00022692"/>
    </source>
</evidence>
<evidence type="ECO:0000256" key="1">
    <source>
        <dbReference type="ARBA" id="ARBA00004651"/>
    </source>
</evidence>
<dbReference type="PANTHER" id="PTHR36838:SF1">
    <property type="entry name" value="SLR1864 PROTEIN"/>
    <property type="match status" value="1"/>
</dbReference>
<feature type="transmembrane region" description="Helical" evidence="8">
    <location>
        <begin position="255"/>
        <end position="277"/>
    </location>
</feature>
<name>A0A9W6GJD8_9FUSO</name>
<proteinExistence type="inferred from homology"/>
<sequence>MLTTIFNTLMPVFSVILLGWAAGRRGIIPLAHCRSLTSFIMTFSLPALLFKFTAQVEPQVLMNREILVSFTVGLMVIYIITFLFYRFILKHNKKIGGLASLTSSFPNFAFIGLPILMGLYGEESLIPVIISTLVGSLLLVPLTLIFLEDEDKGEGSKLMATGKKVVETFLNPVLLAPLVGIAVSFSGVRMPQGIYSSMALIGDPAPGLSLFAMGVTMSGYRIVISREVVLMVFIKSILSPLVMFFITMAMGIQGILAREIVILGALPTATIAPMFSMKYGLYNMESSNATVVGTIFSVATLGGLITLYS</sequence>
<gene>
    <name evidence="9" type="ORF">PM10SUCC1_04410</name>
</gene>
<keyword evidence="3" id="KW-0813">Transport</keyword>
<comment type="subcellular location">
    <subcellularLocation>
        <location evidence="1">Cell membrane</location>
        <topology evidence="1">Multi-pass membrane protein</topology>
    </subcellularLocation>
</comment>
<evidence type="ECO:0000256" key="2">
    <source>
        <dbReference type="ARBA" id="ARBA00010145"/>
    </source>
</evidence>
<keyword evidence="5 8" id="KW-0812">Transmembrane</keyword>
<evidence type="ECO:0000256" key="7">
    <source>
        <dbReference type="ARBA" id="ARBA00023136"/>
    </source>
</evidence>
<accession>A0A9W6GJD8</accession>
<dbReference type="GO" id="GO:0005886">
    <property type="term" value="C:plasma membrane"/>
    <property type="evidence" value="ECO:0007669"/>
    <property type="project" value="UniProtKB-SubCell"/>
</dbReference>
<feature type="transmembrane region" description="Helical" evidence="8">
    <location>
        <begin position="97"/>
        <end position="119"/>
    </location>
</feature>
<feature type="transmembrane region" description="Helical" evidence="8">
    <location>
        <begin position="6"/>
        <end position="23"/>
    </location>
</feature>
<dbReference type="GO" id="GO:0055085">
    <property type="term" value="P:transmembrane transport"/>
    <property type="evidence" value="ECO:0007669"/>
    <property type="project" value="InterPro"/>
</dbReference>
<comment type="similarity">
    <text evidence="2">Belongs to the auxin efflux carrier (TC 2.A.69) family.</text>
</comment>
<dbReference type="EMBL" id="BSDY01000002">
    <property type="protein sequence ID" value="GLI54926.1"/>
    <property type="molecule type" value="Genomic_DNA"/>
</dbReference>
<evidence type="ECO:0000313" key="10">
    <source>
        <dbReference type="Proteomes" id="UP001144471"/>
    </source>
</evidence>
<keyword evidence="7 8" id="KW-0472">Membrane</keyword>
<dbReference type="PANTHER" id="PTHR36838">
    <property type="entry name" value="AUXIN EFFLUX CARRIER FAMILY PROTEIN"/>
    <property type="match status" value="1"/>
</dbReference>
<dbReference type="Gene3D" id="1.20.1530.20">
    <property type="match status" value="1"/>
</dbReference>
<feature type="transmembrane region" description="Helical" evidence="8">
    <location>
        <begin position="194"/>
        <end position="216"/>
    </location>
</feature>
<dbReference type="AlphaFoldDB" id="A0A9W6GJD8"/>